<dbReference type="InterPro" id="IPR050383">
    <property type="entry name" value="GlyoxalaseI/FosfomycinResist"/>
</dbReference>
<comment type="caution">
    <text evidence="2">The sequence shown here is derived from an EMBL/GenBank/DDBJ whole genome shotgun (WGS) entry which is preliminary data.</text>
</comment>
<evidence type="ECO:0000313" key="3">
    <source>
        <dbReference type="Proteomes" id="UP000462055"/>
    </source>
</evidence>
<reference evidence="2" key="1">
    <citation type="submission" date="2019-12" db="EMBL/GenBank/DDBJ databases">
        <title>Actinomadura physcomitrii sp. nov., a novel actinomycete isolated from moss [Physcomitrium sphaericum (Ludw) Fuernr].</title>
        <authorList>
            <person name="Zhuang X."/>
        </authorList>
    </citation>
    <scope>NUCLEOTIDE SEQUENCE [LARGE SCALE GENOMIC DNA]</scope>
    <source>
        <strain evidence="2">LD22</strain>
    </source>
</reference>
<dbReference type="SUPFAM" id="SSF54593">
    <property type="entry name" value="Glyoxalase/Bleomycin resistance protein/Dihydroxybiphenyl dioxygenase"/>
    <property type="match status" value="1"/>
</dbReference>
<dbReference type="Pfam" id="PF00903">
    <property type="entry name" value="Glyoxalase"/>
    <property type="match status" value="2"/>
</dbReference>
<dbReference type="PROSITE" id="PS51819">
    <property type="entry name" value="VOC"/>
    <property type="match status" value="2"/>
</dbReference>
<sequence length="278" mass="31423">MTHLIPWRLGYVALEVTDLGEAEDFWTRIAGLAVSERSDDAVHLRGGTDHHWIVLHRAERPGLRRMAFELREYGDLQRYAARLEDEKIPFTRHEGAWSGPAIRFRDPSGYEVELVTGLGHVPNRPAGWFSPQELLHAVVAVTDLEESFDFYTRILGFRESDRVIGRTIFLRGGIGYHHALVLGGGRGEPHLDHVCFLMPDLDDLMRARASLLENGGELDRDLLRHPTSGSMGFYAKAVPAPTTLECCVDHARITDPDYRPRALTAGRWTSNVWLPPKR</sequence>
<protein>
    <recommendedName>
        <fullName evidence="1">VOC domain-containing protein</fullName>
    </recommendedName>
</protein>
<evidence type="ECO:0000259" key="1">
    <source>
        <dbReference type="PROSITE" id="PS51819"/>
    </source>
</evidence>
<dbReference type="RefSeq" id="WP_151596049.1">
    <property type="nucleotide sequence ID" value="NZ_WBMS02000020.1"/>
</dbReference>
<dbReference type="PANTHER" id="PTHR21366">
    <property type="entry name" value="GLYOXALASE FAMILY PROTEIN"/>
    <property type="match status" value="1"/>
</dbReference>
<dbReference type="AlphaFoldDB" id="A0A6I4MH86"/>
<dbReference type="EMBL" id="WBMS02000020">
    <property type="protein sequence ID" value="MWA03504.1"/>
    <property type="molecule type" value="Genomic_DNA"/>
</dbReference>
<dbReference type="InterPro" id="IPR037523">
    <property type="entry name" value="VOC_core"/>
</dbReference>
<feature type="domain" description="VOC" evidence="1">
    <location>
        <begin position="133"/>
        <end position="249"/>
    </location>
</feature>
<proteinExistence type="predicted"/>
<accession>A0A6I4MH86</accession>
<gene>
    <name evidence="2" type="ORF">F8568_024605</name>
</gene>
<dbReference type="Proteomes" id="UP000462055">
    <property type="component" value="Unassembled WGS sequence"/>
</dbReference>
<organism evidence="2 3">
    <name type="scientific">Actinomadura physcomitrii</name>
    <dbReference type="NCBI Taxonomy" id="2650748"/>
    <lineage>
        <taxon>Bacteria</taxon>
        <taxon>Bacillati</taxon>
        <taxon>Actinomycetota</taxon>
        <taxon>Actinomycetes</taxon>
        <taxon>Streptosporangiales</taxon>
        <taxon>Thermomonosporaceae</taxon>
        <taxon>Actinomadura</taxon>
    </lineage>
</organism>
<dbReference type="InterPro" id="IPR029068">
    <property type="entry name" value="Glyas_Bleomycin-R_OHBP_Dase"/>
</dbReference>
<name>A0A6I4MH86_9ACTN</name>
<feature type="domain" description="VOC" evidence="1">
    <location>
        <begin position="8"/>
        <end position="117"/>
    </location>
</feature>
<keyword evidence="3" id="KW-1185">Reference proteome</keyword>
<dbReference type="Gene3D" id="3.10.180.10">
    <property type="entry name" value="2,3-Dihydroxybiphenyl 1,2-Dioxygenase, domain 1"/>
    <property type="match status" value="2"/>
</dbReference>
<evidence type="ECO:0000313" key="2">
    <source>
        <dbReference type="EMBL" id="MWA03504.1"/>
    </source>
</evidence>
<dbReference type="InterPro" id="IPR004360">
    <property type="entry name" value="Glyas_Fos-R_dOase_dom"/>
</dbReference>